<name>N4WU91_9BACI</name>
<organism evidence="1 2">
    <name type="scientific">Gracilibacillus halophilus YIM-C55.5</name>
    <dbReference type="NCBI Taxonomy" id="1308866"/>
    <lineage>
        <taxon>Bacteria</taxon>
        <taxon>Bacillati</taxon>
        <taxon>Bacillota</taxon>
        <taxon>Bacilli</taxon>
        <taxon>Bacillales</taxon>
        <taxon>Bacillaceae</taxon>
        <taxon>Gracilibacillus</taxon>
    </lineage>
</organism>
<evidence type="ECO:0008006" key="3">
    <source>
        <dbReference type="Google" id="ProtNLM"/>
    </source>
</evidence>
<dbReference type="OrthoDB" id="8548541at2"/>
<reference evidence="1 2" key="1">
    <citation type="submission" date="2013-03" db="EMBL/GenBank/DDBJ databases">
        <title>Draft genome sequence of Gracibacillus halophilus YIM-C55.5, a moderately halophilic and thermophilic organism from the Xiaochaidamu salt lake.</title>
        <authorList>
            <person name="Sugumar T."/>
            <person name="Polireddy D.R."/>
            <person name="Antony A."/>
            <person name="Madhava Y.R."/>
            <person name="Sivakumar N."/>
        </authorList>
    </citation>
    <scope>NUCLEOTIDE SEQUENCE [LARGE SCALE GENOMIC DNA]</scope>
    <source>
        <strain evidence="1 2">YIM-C55.5</strain>
    </source>
</reference>
<evidence type="ECO:0000313" key="1">
    <source>
        <dbReference type="EMBL" id="ENH97925.1"/>
    </source>
</evidence>
<evidence type="ECO:0000313" key="2">
    <source>
        <dbReference type="Proteomes" id="UP000012283"/>
    </source>
</evidence>
<dbReference type="Pfam" id="PF11185">
    <property type="entry name" value="DUF2971"/>
    <property type="match status" value="1"/>
</dbReference>
<proteinExistence type="predicted"/>
<dbReference type="RefSeq" id="WP_003464330.1">
    <property type="nucleotide sequence ID" value="NZ_APML01000011.1"/>
</dbReference>
<keyword evidence="2" id="KW-1185">Reference proteome</keyword>
<dbReference type="Proteomes" id="UP000012283">
    <property type="component" value="Unassembled WGS sequence"/>
</dbReference>
<dbReference type="STRING" id="1308866.J416_02901"/>
<sequence>MDKWNNQVIKRPHQIEEYQRQAEKLRNSTFINCWSASESMSLSMWELFGGGLESVAIKTTKSKLRKVVENYSSDYFNGEVVRVNYLDNLIALSHETNQEVWEIISQSNSTISASFSIKPIEYQYESEVRAIFTPTKTRSGEFETEMPTESAIKVPIHMNNKGPKNSMIEFIEEVHIHPFLDEESMFYEVVRDINYKYDIGSIPVKSRTIKALEKDLYK</sequence>
<accession>N4WU91</accession>
<protein>
    <recommendedName>
        <fullName evidence="3">DUF2971 domain-containing protein</fullName>
    </recommendedName>
</protein>
<dbReference type="InterPro" id="IPR021352">
    <property type="entry name" value="DUF2971"/>
</dbReference>
<dbReference type="AlphaFoldDB" id="N4WU91"/>
<dbReference type="PATRIC" id="fig|1308866.3.peg.588"/>
<comment type="caution">
    <text evidence="1">The sequence shown here is derived from an EMBL/GenBank/DDBJ whole genome shotgun (WGS) entry which is preliminary data.</text>
</comment>
<gene>
    <name evidence="1" type="ORF">J416_02901</name>
</gene>
<dbReference type="EMBL" id="APML01000011">
    <property type="protein sequence ID" value="ENH97925.1"/>
    <property type="molecule type" value="Genomic_DNA"/>
</dbReference>